<evidence type="ECO:0000256" key="6">
    <source>
        <dbReference type="ARBA" id="ARBA00022598"/>
    </source>
</evidence>
<keyword evidence="12 15" id="KW-0648">Protein biosynthesis</keyword>
<dbReference type="HAMAP" id="MF_00283">
    <property type="entry name" value="Phe_tRNA_synth_beta1"/>
    <property type="match status" value="1"/>
</dbReference>
<comment type="similarity">
    <text evidence="2 15">Belongs to the phenylalanyl-tRNA synthetase beta subunit family. Type 1 subfamily.</text>
</comment>
<dbReference type="InterPro" id="IPR045060">
    <property type="entry name" value="Phe-tRNA-ligase_IIc_bsu"/>
</dbReference>
<reference evidence="20 21" key="1">
    <citation type="submission" date="2023-06" db="EMBL/GenBank/DDBJ databases">
        <title>Pelomonas sp. PFR6 16S ribosomal RNA gene Genome sequencing and assembly.</title>
        <authorList>
            <person name="Woo H."/>
        </authorList>
    </citation>
    <scope>NUCLEOTIDE SEQUENCE [LARGE SCALE GENOMIC DNA]</scope>
    <source>
        <strain evidence="20 21">PFR6</strain>
    </source>
</reference>
<keyword evidence="4 15" id="KW-0963">Cytoplasm</keyword>
<comment type="catalytic activity">
    <reaction evidence="14 15">
        <text>tRNA(Phe) + L-phenylalanine + ATP = L-phenylalanyl-tRNA(Phe) + AMP + diphosphate + H(+)</text>
        <dbReference type="Rhea" id="RHEA:19413"/>
        <dbReference type="Rhea" id="RHEA-COMP:9668"/>
        <dbReference type="Rhea" id="RHEA-COMP:9699"/>
        <dbReference type="ChEBI" id="CHEBI:15378"/>
        <dbReference type="ChEBI" id="CHEBI:30616"/>
        <dbReference type="ChEBI" id="CHEBI:33019"/>
        <dbReference type="ChEBI" id="CHEBI:58095"/>
        <dbReference type="ChEBI" id="CHEBI:78442"/>
        <dbReference type="ChEBI" id="CHEBI:78531"/>
        <dbReference type="ChEBI" id="CHEBI:456215"/>
        <dbReference type="EC" id="6.1.1.20"/>
    </reaction>
</comment>
<keyword evidence="9 15" id="KW-0067">ATP-binding</keyword>
<dbReference type="NCBIfam" id="NF045760">
    <property type="entry name" value="YtpR"/>
    <property type="match status" value="1"/>
</dbReference>
<keyword evidence="8 15" id="KW-0547">Nucleotide-binding</keyword>
<dbReference type="InterPro" id="IPR020825">
    <property type="entry name" value="Phe-tRNA_synthase-like_B3/B4"/>
</dbReference>
<dbReference type="Proteomes" id="UP001228044">
    <property type="component" value="Unassembled WGS sequence"/>
</dbReference>
<dbReference type="Gene3D" id="2.40.50.140">
    <property type="entry name" value="Nucleic acid-binding proteins"/>
    <property type="match status" value="1"/>
</dbReference>
<evidence type="ECO:0000256" key="13">
    <source>
        <dbReference type="ARBA" id="ARBA00023146"/>
    </source>
</evidence>
<dbReference type="EC" id="6.1.1.20" evidence="15"/>
<dbReference type="InterPro" id="IPR002547">
    <property type="entry name" value="tRNA-bd_dom"/>
</dbReference>
<keyword evidence="10 15" id="KW-0460">Magnesium</keyword>
<protein>
    <recommendedName>
        <fullName evidence="15">Phenylalanine--tRNA ligase beta subunit</fullName>
        <ecNumber evidence="15">6.1.1.20</ecNumber>
    </recommendedName>
    <alternativeName>
        <fullName evidence="15">Phenylalanyl-tRNA synthetase beta subunit</fullName>
        <shortName evidence="15">PheRS</shortName>
    </alternativeName>
</protein>
<dbReference type="NCBIfam" id="TIGR00472">
    <property type="entry name" value="pheT_bact"/>
    <property type="match status" value="1"/>
</dbReference>
<dbReference type="SMART" id="SM00874">
    <property type="entry name" value="B5"/>
    <property type="match status" value="1"/>
</dbReference>
<evidence type="ECO:0000256" key="1">
    <source>
        <dbReference type="ARBA" id="ARBA00004496"/>
    </source>
</evidence>
<evidence type="ECO:0000256" key="2">
    <source>
        <dbReference type="ARBA" id="ARBA00008653"/>
    </source>
</evidence>
<dbReference type="Gene3D" id="3.50.40.10">
    <property type="entry name" value="Phenylalanyl-trna Synthetase, Chain B, domain 3"/>
    <property type="match status" value="1"/>
</dbReference>
<dbReference type="Pfam" id="PF03147">
    <property type="entry name" value="FDX-ACB"/>
    <property type="match status" value="1"/>
</dbReference>
<keyword evidence="21" id="KW-1185">Reference proteome</keyword>
<dbReference type="PROSITE" id="PS50886">
    <property type="entry name" value="TRBD"/>
    <property type="match status" value="1"/>
</dbReference>
<keyword evidence="7 15" id="KW-0479">Metal-binding</keyword>
<dbReference type="InterPro" id="IPR036690">
    <property type="entry name" value="Fdx_antiC-bd_sf"/>
</dbReference>
<dbReference type="CDD" id="cd00769">
    <property type="entry name" value="PheRS_beta_core"/>
    <property type="match status" value="1"/>
</dbReference>
<dbReference type="CDD" id="cd02796">
    <property type="entry name" value="tRNA_bind_bactPheRS"/>
    <property type="match status" value="1"/>
</dbReference>
<dbReference type="InterPro" id="IPR004532">
    <property type="entry name" value="Phe-tRNA-ligase_IIc_bsu_bact"/>
</dbReference>
<dbReference type="Gene3D" id="3.30.56.10">
    <property type="match status" value="2"/>
</dbReference>
<dbReference type="SUPFAM" id="SSF46955">
    <property type="entry name" value="Putative DNA-binding domain"/>
    <property type="match status" value="1"/>
</dbReference>
<dbReference type="Gene3D" id="3.30.930.10">
    <property type="entry name" value="Bira Bifunctional Protein, Domain 2"/>
    <property type="match status" value="1"/>
</dbReference>
<feature type="binding site" evidence="15">
    <location>
        <position position="466"/>
    </location>
    <ligand>
        <name>Mg(2+)</name>
        <dbReference type="ChEBI" id="CHEBI:18420"/>
        <note>shared with alpha subunit</note>
    </ligand>
</feature>
<dbReference type="InterPro" id="IPR005121">
    <property type="entry name" value="Fdx_antiC-bd"/>
</dbReference>
<dbReference type="Pfam" id="PF03484">
    <property type="entry name" value="B5"/>
    <property type="match status" value="1"/>
</dbReference>
<evidence type="ECO:0000256" key="3">
    <source>
        <dbReference type="ARBA" id="ARBA00011209"/>
    </source>
</evidence>
<evidence type="ECO:0000256" key="9">
    <source>
        <dbReference type="ARBA" id="ARBA00022840"/>
    </source>
</evidence>
<evidence type="ECO:0000256" key="7">
    <source>
        <dbReference type="ARBA" id="ARBA00022723"/>
    </source>
</evidence>
<name>A0ABT8DZB7_9BURK</name>
<dbReference type="SMART" id="SM00896">
    <property type="entry name" value="FDX-ACB"/>
    <property type="match status" value="1"/>
</dbReference>
<dbReference type="Gene3D" id="3.30.70.380">
    <property type="entry name" value="Ferrodoxin-fold anticodon-binding domain"/>
    <property type="match status" value="1"/>
</dbReference>
<dbReference type="InterPro" id="IPR045864">
    <property type="entry name" value="aa-tRNA-synth_II/BPL/LPL"/>
</dbReference>
<evidence type="ECO:0000256" key="11">
    <source>
        <dbReference type="ARBA" id="ARBA00022884"/>
    </source>
</evidence>
<comment type="cofactor">
    <cofactor evidence="15">
        <name>Mg(2+)</name>
        <dbReference type="ChEBI" id="CHEBI:18420"/>
    </cofactor>
    <text evidence="15">Binds 2 magnesium ions per tetramer.</text>
</comment>
<dbReference type="Pfam" id="PF17759">
    <property type="entry name" value="tRNA_synthFbeta"/>
    <property type="match status" value="1"/>
</dbReference>
<comment type="subunit">
    <text evidence="3 15">Tetramer of two alpha and two beta subunits.</text>
</comment>
<feature type="domain" description="B5" evidence="19">
    <location>
        <begin position="404"/>
        <end position="479"/>
    </location>
</feature>
<evidence type="ECO:0000256" key="10">
    <source>
        <dbReference type="ARBA" id="ARBA00022842"/>
    </source>
</evidence>
<keyword evidence="11 16" id="KW-0694">RNA-binding</keyword>
<dbReference type="Pfam" id="PF03483">
    <property type="entry name" value="B3_4"/>
    <property type="match status" value="1"/>
</dbReference>
<dbReference type="PANTHER" id="PTHR10947:SF0">
    <property type="entry name" value="PHENYLALANINE--TRNA LIGASE BETA SUBUNIT"/>
    <property type="match status" value="1"/>
</dbReference>
<evidence type="ECO:0000256" key="8">
    <source>
        <dbReference type="ARBA" id="ARBA00022741"/>
    </source>
</evidence>
<dbReference type="InterPro" id="IPR009061">
    <property type="entry name" value="DNA-bd_dom_put_sf"/>
</dbReference>
<dbReference type="InterPro" id="IPR005147">
    <property type="entry name" value="tRNA_synthase_B5-dom"/>
</dbReference>
<feature type="domain" description="TRNA-binding" evidence="17">
    <location>
        <begin position="39"/>
        <end position="153"/>
    </location>
</feature>
<gene>
    <name evidence="15 20" type="primary">pheT</name>
    <name evidence="20" type="ORF">QWJ38_21665</name>
</gene>
<accession>A0ABT8DZB7</accession>
<organism evidence="20 21">
    <name type="scientific">Roseateles violae</name>
    <dbReference type="NCBI Taxonomy" id="3058042"/>
    <lineage>
        <taxon>Bacteria</taxon>
        <taxon>Pseudomonadati</taxon>
        <taxon>Pseudomonadota</taxon>
        <taxon>Betaproteobacteria</taxon>
        <taxon>Burkholderiales</taxon>
        <taxon>Sphaerotilaceae</taxon>
        <taxon>Roseateles</taxon>
    </lineage>
</organism>
<evidence type="ECO:0000256" key="12">
    <source>
        <dbReference type="ARBA" id="ARBA00022917"/>
    </source>
</evidence>
<evidence type="ECO:0000256" key="4">
    <source>
        <dbReference type="ARBA" id="ARBA00022490"/>
    </source>
</evidence>
<dbReference type="EMBL" id="JAUHHC010000006">
    <property type="protein sequence ID" value="MDN3922909.1"/>
    <property type="molecule type" value="Genomic_DNA"/>
</dbReference>
<evidence type="ECO:0000259" key="19">
    <source>
        <dbReference type="PROSITE" id="PS51483"/>
    </source>
</evidence>
<dbReference type="InterPro" id="IPR041616">
    <property type="entry name" value="PheRS_beta_core"/>
</dbReference>
<proteinExistence type="inferred from homology"/>
<feature type="binding site" evidence="15">
    <location>
        <position position="467"/>
    </location>
    <ligand>
        <name>Mg(2+)</name>
        <dbReference type="ChEBI" id="CHEBI:18420"/>
        <note>shared with alpha subunit</note>
    </ligand>
</feature>
<feature type="domain" description="FDX-ACB" evidence="18">
    <location>
        <begin position="706"/>
        <end position="803"/>
    </location>
</feature>
<dbReference type="SUPFAM" id="SSF56037">
    <property type="entry name" value="PheT/TilS domain"/>
    <property type="match status" value="1"/>
</dbReference>
<feature type="binding site" evidence="15">
    <location>
        <position position="463"/>
    </location>
    <ligand>
        <name>Mg(2+)</name>
        <dbReference type="ChEBI" id="CHEBI:18420"/>
        <note>shared with alpha subunit</note>
    </ligand>
</feature>
<dbReference type="GO" id="GO:0004826">
    <property type="term" value="F:phenylalanine-tRNA ligase activity"/>
    <property type="evidence" value="ECO:0007669"/>
    <property type="project" value="UniProtKB-EC"/>
</dbReference>
<dbReference type="PROSITE" id="PS51483">
    <property type="entry name" value="B5"/>
    <property type="match status" value="1"/>
</dbReference>
<dbReference type="InterPro" id="IPR033714">
    <property type="entry name" value="tRNA_bind_bactPheRS"/>
</dbReference>
<evidence type="ECO:0000259" key="17">
    <source>
        <dbReference type="PROSITE" id="PS50886"/>
    </source>
</evidence>
<dbReference type="PROSITE" id="PS51447">
    <property type="entry name" value="FDX_ACB"/>
    <property type="match status" value="1"/>
</dbReference>
<dbReference type="SUPFAM" id="SSF54991">
    <property type="entry name" value="Anticodon-binding domain of PheRS"/>
    <property type="match status" value="1"/>
</dbReference>
<dbReference type="InterPro" id="IPR005146">
    <property type="entry name" value="B3/B4_tRNA-bd"/>
</dbReference>
<evidence type="ECO:0000259" key="18">
    <source>
        <dbReference type="PROSITE" id="PS51447"/>
    </source>
</evidence>
<keyword evidence="6 15" id="KW-0436">Ligase</keyword>
<dbReference type="SUPFAM" id="SSF50249">
    <property type="entry name" value="Nucleic acid-binding proteins"/>
    <property type="match status" value="1"/>
</dbReference>
<dbReference type="PANTHER" id="PTHR10947">
    <property type="entry name" value="PHENYLALANYL-TRNA SYNTHETASE BETA CHAIN AND LEUCINE-RICH REPEAT-CONTAINING PROTEIN 47"/>
    <property type="match status" value="1"/>
</dbReference>
<dbReference type="RefSeq" id="WP_290361218.1">
    <property type="nucleotide sequence ID" value="NZ_JAUHHC010000006.1"/>
</dbReference>
<sequence length="804" mass="87985">MQFPESWLRAFCNPPLNTQELAELLTMSGLEVEELRPVAPPFHGIVVAEILTAEQHPNADKLRVCTVNAGGPELLQIVCGAPNARAGIKVPLATIGAELPPGEDGKPFKIGKGKLRGVESFGMLCSARELKLSEDHGGLLELSAEAVIGQNIREHLQLDDMLFTLKLTPNLAHALSVYGIAREVSALTGAPLQAPSFQPVAVKHLDKLPVRIEAPDLCGRFSGRIVRGVDTKAKTPQWMVDRLARCGQRPVSPLVDISNYVMFELGRPSHIFDLDKIDGELVVRWGKKGEQLKLLNGNTIEVDEQVGVIADKSAVESLAGIMGGDHTAVSDETKNIYVEAAFWWPKAVMGRSRRYNFSTDAGHRFERGVDPAGTVDHIERITQLILEICGGEAGPMDDQTTQLPERKPVTLRVARAAKVIGMPVTQAQCAEVFKRLGLEFTQGEGMLTVTPPSWRFDIQIEEDLIEEVIRVIGYPSLPDTPPLAPVVGKVRSESRRAIHALRHALAGRDYYETINFSFVEARWEQELAGNSNPIQLLNPIAAPLAVMRSSLIGSLINALRYNLTRKAPRVRLFEIGRVFLRDASVVESDSTIAGVAQPMRVAGLAWGPAEQQQWSQRDRQVDFFDVKGDLEALFAPRQLRLKAAEHPALHPGRSARVELDGADIGVIGELHPKWRQGYELPSAPVVFELALDAVLARTLPQGQGVPRQQSVQRDIAVIVGEQVTHEALMAAIAGAHDGLIRSARLFDVFKPAQPSGDLQAGERSMAVRLELLDDEVTLTDDRIEQTVAAVLQALAERLGARLRA</sequence>
<comment type="caution">
    <text evidence="20">The sequence shown here is derived from an EMBL/GenBank/DDBJ whole genome shotgun (WGS) entry which is preliminary data.</text>
</comment>
<dbReference type="SMART" id="SM00873">
    <property type="entry name" value="B3_4"/>
    <property type="match status" value="1"/>
</dbReference>
<dbReference type="SUPFAM" id="SSF55681">
    <property type="entry name" value="Class II aaRS and biotin synthetases"/>
    <property type="match status" value="1"/>
</dbReference>
<evidence type="ECO:0000313" key="20">
    <source>
        <dbReference type="EMBL" id="MDN3922909.1"/>
    </source>
</evidence>
<evidence type="ECO:0000256" key="5">
    <source>
        <dbReference type="ARBA" id="ARBA00022555"/>
    </source>
</evidence>
<dbReference type="Pfam" id="PF01588">
    <property type="entry name" value="tRNA_bind"/>
    <property type="match status" value="1"/>
</dbReference>
<feature type="binding site" evidence="15">
    <location>
        <position position="457"/>
    </location>
    <ligand>
        <name>Mg(2+)</name>
        <dbReference type="ChEBI" id="CHEBI:18420"/>
        <note>shared with alpha subunit</note>
    </ligand>
</feature>
<evidence type="ECO:0000256" key="16">
    <source>
        <dbReference type="PROSITE-ProRule" id="PRU00209"/>
    </source>
</evidence>
<keyword evidence="13 15" id="KW-0030">Aminoacyl-tRNA synthetase</keyword>
<evidence type="ECO:0000313" key="21">
    <source>
        <dbReference type="Proteomes" id="UP001228044"/>
    </source>
</evidence>
<dbReference type="InterPro" id="IPR012340">
    <property type="entry name" value="NA-bd_OB-fold"/>
</dbReference>
<evidence type="ECO:0000256" key="14">
    <source>
        <dbReference type="ARBA" id="ARBA00049255"/>
    </source>
</evidence>
<evidence type="ECO:0000256" key="15">
    <source>
        <dbReference type="HAMAP-Rule" id="MF_00283"/>
    </source>
</evidence>
<comment type="subcellular location">
    <subcellularLocation>
        <location evidence="1 15">Cytoplasm</location>
    </subcellularLocation>
</comment>
<keyword evidence="5 16" id="KW-0820">tRNA-binding</keyword>